<gene>
    <name evidence="3" type="ORF">ACD591_08780</name>
    <name evidence="2" type="ORF">FOE74_15325</name>
</gene>
<reference evidence="3 5" key="3">
    <citation type="submission" date="2024-08" db="EMBL/GenBank/DDBJ databases">
        <authorList>
            <person name="Wei W."/>
        </authorList>
    </citation>
    <scope>NUCLEOTIDE SEQUENCE [LARGE SCALE GENOMIC DNA]</scope>
    <source>
        <strain evidence="3 5">XU2</strain>
    </source>
</reference>
<organism evidence="2 4">
    <name type="scientific">Rufibacter glacialis</name>
    <dbReference type="NCBI Taxonomy" id="1259555"/>
    <lineage>
        <taxon>Bacteria</taxon>
        <taxon>Pseudomonadati</taxon>
        <taxon>Bacteroidota</taxon>
        <taxon>Cytophagia</taxon>
        <taxon>Cytophagales</taxon>
        <taxon>Hymenobacteraceae</taxon>
        <taxon>Rufibacter</taxon>
    </lineage>
</organism>
<dbReference type="PANTHER" id="PTHR35580:SF1">
    <property type="entry name" value="PHYTASE-LIKE DOMAIN-CONTAINING PROTEIN"/>
    <property type="match status" value="1"/>
</dbReference>
<evidence type="ECO:0000313" key="2">
    <source>
        <dbReference type="EMBL" id="KAA6432469.1"/>
    </source>
</evidence>
<dbReference type="InterPro" id="IPR026341">
    <property type="entry name" value="T9SS_type_B"/>
</dbReference>
<dbReference type="RefSeq" id="WP_149099501.1">
    <property type="nucleotide sequence ID" value="NZ_BMMG01000005.1"/>
</dbReference>
<evidence type="ECO:0000313" key="4">
    <source>
        <dbReference type="Proteomes" id="UP000323866"/>
    </source>
</evidence>
<protein>
    <submittedName>
        <fullName evidence="2">Gliding motility-associated C-terminal domain-containing protein</fullName>
    </submittedName>
</protein>
<dbReference type="InterPro" id="IPR052918">
    <property type="entry name" value="Motility_Chemotaxis_Reg"/>
</dbReference>
<reference evidence="2 4" key="1">
    <citation type="submission" date="2019-07" db="EMBL/GenBank/DDBJ databases">
        <authorList>
            <person name="Qu J.-H."/>
        </authorList>
    </citation>
    <scope>NUCLEOTIDE SEQUENCE [LARGE SCALE GENOMIC DNA]</scope>
    <source>
        <strain evidence="2 4">MDT1-10-3</strain>
    </source>
</reference>
<dbReference type="Gene3D" id="2.80.10.50">
    <property type="match status" value="1"/>
</dbReference>
<dbReference type="NCBIfam" id="TIGR04131">
    <property type="entry name" value="Bac_Flav_CTERM"/>
    <property type="match status" value="1"/>
</dbReference>
<accession>A0A5M8Q993</accession>
<dbReference type="Pfam" id="PF13585">
    <property type="entry name" value="CHU_C"/>
    <property type="match status" value="1"/>
</dbReference>
<evidence type="ECO:0000313" key="3">
    <source>
        <dbReference type="EMBL" id="MFA1771382.1"/>
    </source>
</evidence>
<dbReference type="SUPFAM" id="SSF101898">
    <property type="entry name" value="NHL repeat"/>
    <property type="match status" value="1"/>
</dbReference>
<dbReference type="Proteomes" id="UP001570846">
    <property type="component" value="Unassembled WGS sequence"/>
</dbReference>
<feature type="chain" id="PRO_5024462737" evidence="1">
    <location>
        <begin position="23"/>
        <end position="555"/>
    </location>
</feature>
<dbReference type="OrthoDB" id="610424at2"/>
<keyword evidence="5" id="KW-1185">Reference proteome</keyword>
<evidence type="ECO:0000256" key="1">
    <source>
        <dbReference type="SAM" id="SignalP"/>
    </source>
</evidence>
<dbReference type="EMBL" id="JBGOGF010000004">
    <property type="protein sequence ID" value="MFA1771382.1"/>
    <property type="molecule type" value="Genomic_DNA"/>
</dbReference>
<comment type="caution">
    <text evidence="2">The sequence shown here is derived from an EMBL/GenBank/DDBJ whole genome shotgun (WGS) entry which is preliminary data.</text>
</comment>
<dbReference type="AlphaFoldDB" id="A0A5M8Q993"/>
<dbReference type="EMBL" id="VKKZ01000022">
    <property type="protein sequence ID" value="KAA6432469.1"/>
    <property type="molecule type" value="Genomic_DNA"/>
</dbReference>
<keyword evidence="1" id="KW-0732">Signal</keyword>
<sequence length="555" mass="62281">MPHLNRLIFSLFLLLFSKVYQASGQEAQRLKRLGSEEENAVTSATMNAAGELIMSGSFIYGKGQMPIDNVLLISKAPKNARCGFLARFKADGKVEWSRILESNRYGAFEDIVLDSEGNIYALGSFHGELTFRDKTYTEDSYIPRYFVAKYDASGNPLWLQYVPGEVNIEVVFTIDTKNNLYFACRQGRSTSTSVITTRLVLYKFDKDGAPLLESILSSNTTSGVTHLRDIIVDSKQQPIITGQFMFSMIIGSKLLEGRNLANAFLLKCNADGSVKWAAQVGESEQYNLPTSLVLDELENIYLTGSFSHKSDNISLIQKYHPEGARTWNFQVARKTTVENTGGIYASAIKLNKEDNSILLTGAFKGNVTFGNTFLTTQQRATDGEAFLTKIQPDGQVAGALQSNSDGTTIPSKLFINQQKEFYLVGITVSSTLQLNNVISTKPTNDLDIFLYKEKLSILDPKLVIEPEPEEEKQITIPNIFTPNGDDKNQFFEIINLNKDQKNSLVLYNRWGKQVYHSPSYQNNWEATGLSDGTYFYILYLEKENKTMKGWVNIVR</sequence>
<name>A0A5M8Q993_9BACT</name>
<dbReference type="PANTHER" id="PTHR35580">
    <property type="entry name" value="CELL SURFACE GLYCOPROTEIN (S-LAYER PROTEIN)-LIKE PROTEIN"/>
    <property type="match status" value="1"/>
</dbReference>
<proteinExistence type="predicted"/>
<reference evidence="2 4" key="2">
    <citation type="submission" date="2019-09" db="EMBL/GenBank/DDBJ databases">
        <title>A bacterium isolated from glacier soil.</title>
        <authorList>
            <person name="Liu Q."/>
        </authorList>
    </citation>
    <scope>NUCLEOTIDE SEQUENCE [LARGE SCALE GENOMIC DNA]</scope>
    <source>
        <strain evidence="2 4">MDT1-10-3</strain>
    </source>
</reference>
<feature type="signal peptide" evidence="1">
    <location>
        <begin position="1"/>
        <end position="22"/>
    </location>
</feature>
<evidence type="ECO:0000313" key="5">
    <source>
        <dbReference type="Proteomes" id="UP001570846"/>
    </source>
</evidence>
<dbReference type="Proteomes" id="UP000323866">
    <property type="component" value="Unassembled WGS sequence"/>
</dbReference>